<dbReference type="EMBL" id="BAABRI010000005">
    <property type="protein sequence ID" value="GAA5481809.1"/>
    <property type="molecule type" value="Genomic_DNA"/>
</dbReference>
<keyword evidence="1" id="KW-0732">Signal</keyword>
<name>A0ABP9UKF9_9BACT</name>
<dbReference type="InterPro" id="IPR011055">
    <property type="entry name" value="Dup_hybrid_motif"/>
</dbReference>
<evidence type="ECO:0000256" key="1">
    <source>
        <dbReference type="SAM" id="SignalP"/>
    </source>
</evidence>
<protein>
    <recommendedName>
        <fullName evidence="2">M23ase beta-sheet core domain-containing protein</fullName>
    </recommendedName>
</protein>
<dbReference type="SUPFAM" id="SSF51261">
    <property type="entry name" value="Duplicated hybrid motif"/>
    <property type="match status" value="1"/>
</dbReference>
<feature type="signal peptide" evidence="1">
    <location>
        <begin position="1"/>
        <end position="22"/>
    </location>
</feature>
<reference evidence="3 4" key="1">
    <citation type="submission" date="2024-02" db="EMBL/GenBank/DDBJ databases">
        <title>Haloferula sargassicola NBRC 104335.</title>
        <authorList>
            <person name="Ichikawa N."/>
            <person name="Katano-Makiyama Y."/>
            <person name="Hidaka K."/>
        </authorList>
    </citation>
    <scope>NUCLEOTIDE SEQUENCE [LARGE SCALE GENOMIC DNA]</scope>
    <source>
        <strain evidence="3 4">NBRC 104335</strain>
    </source>
</reference>
<dbReference type="PANTHER" id="PTHR21666:SF270">
    <property type="entry name" value="MUREIN HYDROLASE ACTIVATOR ENVC"/>
    <property type="match status" value="1"/>
</dbReference>
<evidence type="ECO:0000259" key="2">
    <source>
        <dbReference type="Pfam" id="PF01551"/>
    </source>
</evidence>
<organism evidence="3 4">
    <name type="scientific">Haloferula sargassicola</name>
    <dbReference type="NCBI Taxonomy" id="490096"/>
    <lineage>
        <taxon>Bacteria</taxon>
        <taxon>Pseudomonadati</taxon>
        <taxon>Verrucomicrobiota</taxon>
        <taxon>Verrucomicrobiia</taxon>
        <taxon>Verrucomicrobiales</taxon>
        <taxon>Verrucomicrobiaceae</taxon>
        <taxon>Haloferula</taxon>
    </lineage>
</organism>
<dbReference type="Gene3D" id="2.70.70.10">
    <property type="entry name" value="Glucose Permease (Domain IIA)"/>
    <property type="match status" value="1"/>
</dbReference>
<dbReference type="PANTHER" id="PTHR21666">
    <property type="entry name" value="PEPTIDASE-RELATED"/>
    <property type="match status" value="1"/>
</dbReference>
<feature type="domain" description="M23ase beta-sheet core" evidence="2">
    <location>
        <begin position="81"/>
        <end position="185"/>
    </location>
</feature>
<dbReference type="InterPro" id="IPR050570">
    <property type="entry name" value="Cell_wall_metabolism_enzyme"/>
</dbReference>
<dbReference type="Pfam" id="PF01551">
    <property type="entry name" value="Peptidase_M23"/>
    <property type="match status" value="1"/>
</dbReference>
<accession>A0ABP9UKF9</accession>
<evidence type="ECO:0000313" key="3">
    <source>
        <dbReference type="EMBL" id="GAA5481809.1"/>
    </source>
</evidence>
<keyword evidence="4" id="KW-1185">Reference proteome</keyword>
<dbReference type="CDD" id="cd12797">
    <property type="entry name" value="M23_peptidase"/>
    <property type="match status" value="1"/>
</dbReference>
<comment type="caution">
    <text evidence="3">The sequence shown here is derived from an EMBL/GenBank/DDBJ whole genome shotgun (WGS) entry which is preliminary data.</text>
</comment>
<gene>
    <name evidence="3" type="ORF">Hsar01_01020</name>
</gene>
<sequence length="344" mass="37966">MSPAMLRTVLLFILAFASWCPAQTHYDLPTANDHLFRNEPDKFYMWVDRTFEGETTRPWEGGAWGLVRNPVRVDDQVYMLRFHEGIDIAPVKRDKAGNPLDLVMAIADGTVVHVSDVPGHSNYGRYIVIGHPVTPQGHAVYSLYAHLAKATVKVGDPVTKGSVIGQMGYTGVGINRTRAHTHLELGLMMSDQFEGWFRRYCGGTNFHGNYNGLNLIGMDVAKFLKAHHENPALTIPTFVRSEPAYFKVTVPRKGTLDFAERNPWLAYGSLTADGPSWEISFTALGLPTGIAVSQRKVDKPIVSAVRDSQEPHRYATRGLLTGKGSSATLASNGRKLVDLVTGNF</sequence>
<dbReference type="Proteomes" id="UP001476282">
    <property type="component" value="Unassembled WGS sequence"/>
</dbReference>
<dbReference type="InterPro" id="IPR016047">
    <property type="entry name" value="M23ase_b-sheet_dom"/>
</dbReference>
<feature type="chain" id="PRO_5045549662" description="M23ase beta-sheet core domain-containing protein" evidence="1">
    <location>
        <begin position="23"/>
        <end position="344"/>
    </location>
</feature>
<proteinExistence type="predicted"/>
<evidence type="ECO:0000313" key="4">
    <source>
        <dbReference type="Proteomes" id="UP001476282"/>
    </source>
</evidence>